<dbReference type="GeneID" id="63831844"/>
<sequence>MASFPQELFDIIIDCLQDDRCSLVACCLVCAAWVERCRKALYQRINLYSRSDLQLLVRTCRMAHMEHHLLTLRELGLFGHGLLEPAPANPESASAPTEGEYIYRASFQIPAKFLANVERLEIRAARWSMLPSANRPSISFAVFSSVTTLLLSQCRFETFGEFRETLTAFPRLSHLNLQNLWVDTVTPPPFGHSPGHSIRLESLQIDSGCSEELCSALFRSFLRSETRRSLSRFSVKGSDKRSPSSLPSFLRILGSSLLRLDVPLSYVQGLCREAMFSQLAAVGLSGVHISGASPIVDFLSLISSNTLVVLNLSLQLELADDGIEVLVGEWWELDDLLSSDPRFCNLRMAHVEFALPYLGKQHLGSSSKDGQLEEAIAQRLSVAFSHCQSRGILHVTGNVVLKKRRLSAAANPAIASRNPN</sequence>
<dbReference type="EMBL" id="KV427714">
    <property type="protein sequence ID" value="KZS99809.1"/>
    <property type="molecule type" value="Genomic_DNA"/>
</dbReference>
<dbReference type="AlphaFoldDB" id="A0A165AWX3"/>
<gene>
    <name evidence="1" type="ORF">LAESUDRAFT_816840</name>
</gene>
<proteinExistence type="predicted"/>
<keyword evidence="2" id="KW-1185">Reference proteome</keyword>
<name>A0A165AWX3_9APHY</name>
<accession>A0A165AWX3</accession>
<dbReference type="RefSeq" id="XP_040757550.1">
    <property type="nucleotide sequence ID" value="XM_040914817.1"/>
</dbReference>
<dbReference type="InParanoid" id="A0A165AWX3"/>
<organism evidence="1 2">
    <name type="scientific">Laetiporus sulphureus 93-53</name>
    <dbReference type="NCBI Taxonomy" id="1314785"/>
    <lineage>
        <taxon>Eukaryota</taxon>
        <taxon>Fungi</taxon>
        <taxon>Dikarya</taxon>
        <taxon>Basidiomycota</taxon>
        <taxon>Agaricomycotina</taxon>
        <taxon>Agaricomycetes</taxon>
        <taxon>Polyporales</taxon>
        <taxon>Laetiporus</taxon>
    </lineage>
</organism>
<dbReference type="SUPFAM" id="SSF52047">
    <property type="entry name" value="RNI-like"/>
    <property type="match status" value="1"/>
</dbReference>
<evidence type="ECO:0000313" key="1">
    <source>
        <dbReference type="EMBL" id="KZS99809.1"/>
    </source>
</evidence>
<evidence type="ECO:0008006" key="3">
    <source>
        <dbReference type="Google" id="ProtNLM"/>
    </source>
</evidence>
<dbReference type="Gene3D" id="3.80.10.10">
    <property type="entry name" value="Ribonuclease Inhibitor"/>
    <property type="match status" value="1"/>
</dbReference>
<evidence type="ECO:0000313" key="2">
    <source>
        <dbReference type="Proteomes" id="UP000076871"/>
    </source>
</evidence>
<reference evidence="1 2" key="1">
    <citation type="journal article" date="2016" name="Mol. Biol. Evol.">
        <title>Comparative Genomics of Early-Diverging Mushroom-Forming Fungi Provides Insights into the Origins of Lignocellulose Decay Capabilities.</title>
        <authorList>
            <person name="Nagy L.G."/>
            <person name="Riley R."/>
            <person name="Tritt A."/>
            <person name="Adam C."/>
            <person name="Daum C."/>
            <person name="Floudas D."/>
            <person name="Sun H."/>
            <person name="Yadav J.S."/>
            <person name="Pangilinan J."/>
            <person name="Larsson K.H."/>
            <person name="Matsuura K."/>
            <person name="Barry K."/>
            <person name="Labutti K."/>
            <person name="Kuo R."/>
            <person name="Ohm R.A."/>
            <person name="Bhattacharya S.S."/>
            <person name="Shirouzu T."/>
            <person name="Yoshinaga Y."/>
            <person name="Martin F.M."/>
            <person name="Grigoriev I.V."/>
            <person name="Hibbett D.S."/>
        </authorList>
    </citation>
    <scope>NUCLEOTIDE SEQUENCE [LARGE SCALE GENOMIC DNA]</scope>
    <source>
        <strain evidence="1 2">93-53</strain>
    </source>
</reference>
<protein>
    <recommendedName>
        <fullName evidence="3">F-box domain-containing protein</fullName>
    </recommendedName>
</protein>
<dbReference type="InterPro" id="IPR032675">
    <property type="entry name" value="LRR_dom_sf"/>
</dbReference>
<dbReference type="Proteomes" id="UP000076871">
    <property type="component" value="Unassembled WGS sequence"/>
</dbReference>